<keyword evidence="6" id="KW-1185">Reference proteome</keyword>
<evidence type="ECO:0000256" key="3">
    <source>
        <dbReference type="ARBA" id="ARBA00022729"/>
    </source>
</evidence>
<dbReference type="Gene3D" id="3.40.190.170">
    <property type="entry name" value="Bacterial extracellular solute-binding protein, family 7"/>
    <property type="match status" value="1"/>
</dbReference>
<keyword evidence="3 4" id="KW-0732">Signal</keyword>
<accession>A0ABP5I5X9</accession>
<gene>
    <name evidence="5" type="ORF">GCM10009823_12180</name>
</gene>
<feature type="chain" id="PRO_5047476168" description="C4-dicarboxylate ABC transporter substrate-binding protein" evidence="4">
    <location>
        <begin position="20"/>
        <end position="417"/>
    </location>
</feature>
<dbReference type="EMBL" id="BAAAPZ010000004">
    <property type="protein sequence ID" value="GAA2093680.1"/>
    <property type="molecule type" value="Genomic_DNA"/>
</dbReference>
<keyword evidence="2" id="KW-0813">Transport</keyword>
<evidence type="ECO:0008006" key="7">
    <source>
        <dbReference type="Google" id="ProtNLM"/>
    </source>
</evidence>
<dbReference type="InterPro" id="IPR018389">
    <property type="entry name" value="DctP_fam"/>
</dbReference>
<comment type="caution">
    <text evidence="5">The sequence shown here is derived from an EMBL/GenBank/DDBJ whole genome shotgun (WGS) entry which is preliminary data.</text>
</comment>
<dbReference type="Pfam" id="PF03480">
    <property type="entry name" value="DctP"/>
    <property type="match status" value="1"/>
</dbReference>
<comment type="similarity">
    <text evidence="1">Belongs to the bacterial solute-binding protein 7 family.</text>
</comment>
<evidence type="ECO:0000256" key="1">
    <source>
        <dbReference type="ARBA" id="ARBA00009023"/>
    </source>
</evidence>
<organism evidence="5 6">
    <name type="scientific">Brevibacterium salitolerans</name>
    <dbReference type="NCBI Taxonomy" id="1403566"/>
    <lineage>
        <taxon>Bacteria</taxon>
        <taxon>Bacillati</taxon>
        <taxon>Actinomycetota</taxon>
        <taxon>Actinomycetes</taxon>
        <taxon>Micrococcales</taxon>
        <taxon>Brevibacteriaceae</taxon>
        <taxon>Brevibacterium</taxon>
    </lineage>
</organism>
<protein>
    <recommendedName>
        <fullName evidence="7">C4-dicarboxylate ABC transporter substrate-binding protein</fullName>
    </recommendedName>
</protein>
<name>A0ABP5I5X9_9MICO</name>
<proteinExistence type="inferred from homology"/>
<evidence type="ECO:0000313" key="5">
    <source>
        <dbReference type="EMBL" id="GAA2093680.1"/>
    </source>
</evidence>
<feature type="signal peptide" evidence="4">
    <location>
        <begin position="1"/>
        <end position="19"/>
    </location>
</feature>
<dbReference type="PANTHER" id="PTHR33376">
    <property type="match status" value="1"/>
</dbReference>
<dbReference type="NCBIfam" id="NF037995">
    <property type="entry name" value="TRAP_S1"/>
    <property type="match status" value="1"/>
</dbReference>
<evidence type="ECO:0000256" key="2">
    <source>
        <dbReference type="ARBA" id="ARBA00022448"/>
    </source>
</evidence>
<dbReference type="Proteomes" id="UP001500984">
    <property type="component" value="Unassembled WGS sequence"/>
</dbReference>
<evidence type="ECO:0000256" key="4">
    <source>
        <dbReference type="SAM" id="SignalP"/>
    </source>
</evidence>
<sequence length="417" mass="43328">MLGAAALTGTAALVLSACAGSIGGGSGGAGGGEGFEYGASQEEVDAVLEGLEPVTLTFQPGAASAESIMSPAATEIADRIEERSGGMITVDLVWGQAVAGYDTVQDALADGRLDLANTLPGYSPAEFAAFDDLSTTTAMLPSSPFAGEFIAYAVYSDLGWENQEILGSFDAAGLVPLTPFATTAGNYTTCREPLASAADWQGRQVRVGTTAQDTQVSGLGAVPVSMEYTEMFEALERGTVDCNVGPSPATAESGVLEVAPELGFTTTTSFPRTATTVMAGSRFEELPLAYQQIIFDSAGLGGGGFVQSYTDSAAELVRQSKEHGGEVRPLSEDTQSRLHTLSEELTAEAVSGGRLGEDFEERLAEGIESWTAKVEELGLADSGDMADFDEWYAEADYAEFARAVYESGAALEHRPGA</sequence>
<reference evidence="6" key="1">
    <citation type="journal article" date="2019" name="Int. J. Syst. Evol. Microbiol.">
        <title>The Global Catalogue of Microorganisms (GCM) 10K type strain sequencing project: providing services to taxonomists for standard genome sequencing and annotation.</title>
        <authorList>
            <consortium name="The Broad Institute Genomics Platform"/>
            <consortium name="The Broad Institute Genome Sequencing Center for Infectious Disease"/>
            <person name="Wu L."/>
            <person name="Ma J."/>
        </authorList>
    </citation>
    <scope>NUCLEOTIDE SEQUENCE [LARGE SCALE GENOMIC DNA]</scope>
    <source>
        <strain evidence="6">JCM 15900</strain>
    </source>
</reference>
<dbReference type="PANTHER" id="PTHR33376:SF7">
    <property type="entry name" value="C4-DICARBOXYLATE-BINDING PROTEIN DCTB"/>
    <property type="match status" value="1"/>
</dbReference>
<dbReference type="InterPro" id="IPR038404">
    <property type="entry name" value="TRAP_DctP_sf"/>
</dbReference>
<dbReference type="RefSeq" id="WP_344336248.1">
    <property type="nucleotide sequence ID" value="NZ_BAAAPZ010000004.1"/>
</dbReference>
<evidence type="ECO:0000313" key="6">
    <source>
        <dbReference type="Proteomes" id="UP001500984"/>
    </source>
</evidence>